<accession>A0A975YHY1</accession>
<dbReference type="PANTHER" id="PTHR10612">
    <property type="entry name" value="APOLIPOPROTEIN D"/>
    <property type="match status" value="1"/>
</dbReference>
<keyword evidence="2" id="KW-0998">Cell outer membrane</keyword>
<dbReference type="GO" id="GO:0006950">
    <property type="term" value="P:response to stress"/>
    <property type="evidence" value="ECO:0007669"/>
    <property type="project" value="UniProtKB-ARBA"/>
</dbReference>
<dbReference type="EMBL" id="CP078073">
    <property type="protein sequence ID" value="QXL90053.1"/>
    <property type="molecule type" value="Genomic_DNA"/>
</dbReference>
<dbReference type="SUPFAM" id="SSF50814">
    <property type="entry name" value="Lipocalins"/>
    <property type="match status" value="1"/>
</dbReference>
<keyword evidence="2" id="KW-0446">Lipid-binding</keyword>
<reference evidence="4 5" key="1">
    <citation type="submission" date="2021-07" db="EMBL/GenBank/DDBJ databases">
        <title>Karlodiniumbacter phycospheric gen. nov., sp. nov., a phycosphere bacterium isolated from karlodinium veneficum.</title>
        <authorList>
            <person name="Peng Y."/>
            <person name="Jiang L."/>
            <person name="Lee J."/>
        </authorList>
    </citation>
    <scope>NUCLEOTIDE SEQUENCE</scope>
    <source>
        <strain evidence="4 5">N5</strain>
    </source>
</reference>
<dbReference type="GO" id="GO:0008289">
    <property type="term" value="F:lipid binding"/>
    <property type="evidence" value="ECO:0007669"/>
    <property type="project" value="UniProtKB-UniRule"/>
</dbReference>
<dbReference type="InterPro" id="IPR002446">
    <property type="entry name" value="Lipocalin_bac"/>
</dbReference>
<keyword evidence="2" id="KW-0732">Signal</keyword>
<dbReference type="Proteomes" id="UP000693972">
    <property type="component" value="Unassembled WGS sequence"/>
</dbReference>
<gene>
    <name evidence="4" type="ORF">KUL25_13005</name>
</gene>
<dbReference type="PANTHER" id="PTHR10612:SF34">
    <property type="entry name" value="APOLIPOPROTEIN D"/>
    <property type="match status" value="1"/>
</dbReference>
<dbReference type="InterPro" id="IPR022271">
    <property type="entry name" value="Lipocalin_ApoD"/>
</dbReference>
<feature type="chain" id="PRO_5038205059" description="Outer membrane lipoprotein Blc" evidence="2">
    <location>
        <begin position="20"/>
        <end position="182"/>
    </location>
</feature>
<dbReference type="InterPro" id="IPR047202">
    <property type="entry name" value="Lipocalin_Blc-like_dom"/>
</dbReference>
<name>A0A975YHY1_9RHOB</name>
<feature type="domain" description="Lipocalin/cytosolic fatty-acid binding" evidence="3">
    <location>
        <begin position="43"/>
        <end position="178"/>
    </location>
</feature>
<evidence type="ECO:0000256" key="2">
    <source>
        <dbReference type="PIRNR" id="PIRNR036893"/>
    </source>
</evidence>
<dbReference type="CDD" id="cd19438">
    <property type="entry name" value="lipocalin_Blc-like"/>
    <property type="match status" value="1"/>
</dbReference>
<comment type="subunit">
    <text evidence="2">Homodimer.</text>
</comment>
<dbReference type="PROSITE" id="PS51257">
    <property type="entry name" value="PROKAR_LIPOPROTEIN"/>
    <property type="match status" value="1"/>
</dbReference>
<comment type="subcellular location">
    <subcellularLocation>
        <location evidence="2">Cell outer membrane</location>
    </subcellularLocation>
</comment>
<sequence>MRLPVKPALFSALSLLAVASCGAVLGPSYRDENVTIASSANFDASRYVGRWYEVARYPNLFQAECPGAIAEYGASGTPGVLTVRNTCLDASGQPTEVITGTATDEGLGRLSVRLQGVPVAAPYWVLWVDEGYRTAVVGAPNGRVGWILNRDPEIPADRLAAAREVLDFNGYDLSRLQRSVTP</sequence>
<evidence type="ECO:0000313" key="5">
    <source>
        <dbReference type="Proteomes" id="UP000693972"/>
    </source>
</evidence>
<dbReference type="Pfam" id="PF08212">
    <property type="entry name" value="Lipocalin_2"/>
    <property type="match status" value="1"/>
</dbReference>
<organism evidence="4">
    <name type="scientific">Gymnodinialimonas phycosphaerae</name>
    <dbReference type="NCBI Taxonomy" id="2841589"/>
    <lineage>
        <taxon>Bacteria</taxon>
        <taxon>Pseudomonadati</taxon>
        <taxon>Pseudomonadota</taxon>
        <taxon>Alphaproteobacteria</taxon>
        <taxon>Rhodobacterales</taxon>
        <taxon>Paracoccaceae</taxon>
        <taxon>Gymnodinialimonas</taxon>
    </lineage>
</organism>
<keyword evidence="5" id="KW-1185">Reference proteome</keyword>
<dbReference type="InterPro" id="IPR000566">
    <property type="entry name" value="Lipocln_cytosolic_FA-bd_dom"/>
</dbReference>
<dbReference type="InterPro" id="IPR012674">
    <property type="entry name" value="Calycin"/>
</dbReference>
<dbReference type="Gene3D" id="2.40.128.20">
    <property type="match status" value="1"/>
</dbReference>
<dbReference type="PIRSF" id="PIRSF036893">
    <property type="entry name" value="Lipocalin_ApoD"/>
    <property type="match status" value="1"/>
</dbReference>
<dbReference type="PRINTS" id="PR01171">
    <property type="entry name" value="BCTLIPOCALIN"/>
</dbReference>
<comment type="function">
    <text evidence="2">Involved in the storage or transport of lipids necessary for membrane maintenance under stressful conditions. Displays a binding preference for lysophospholipids.</text>
</comment>
<dbReference type="GO" id="GO:0009279">
    <property type="term" value="C:cell outer membrane"/>
    <property type="evidence" value="ECO:0007669"/>
    <property type="project" value="UniProtKB-SubCell"/>
</dbReference>
<dbReference type="AlphaFoldDB" id="A0A975YHY1"/>
<keyword evidence="2" id="KW-0449">Lipoprotein</keyword>
<dbReference type="PROSITE" id="PS00213">
    <property type="entry name" value="LIPOCALIN"/>
    <property type="match status" value="1"/>
</dbReference>
<protein>
    <recommendedName>
        <fullName evidence="2">Outer membrane lipoprotein Blc</fullName>
    </recommendedName>
</protein>
<keyword evidence="2" id="KW-0472">Membrane</keyword>
<evidence type="ECO:0000259" key="3">
    <source>
        <dbReference type="Pfam" id="PF08212"/>
    </source>
</evidence>
<dbReference type="EMBL" id="JAIMBW010000001">
    <property type="protein sequence ID" value="MBY4893683.1"/>
    <property type="molecule type" value="Genomic_DNA"/>
</dbReference>
<comment type="similarity">
    <text evidence="1 2">Belongs to the calycin superfamily. Lipocalin family.</text>
</comment>
<evidence type="ECO:0000256" key="1">
    <source>
        <dbReference type="ARBA" id="ARBA00006889"/>
    </source>
</evidence>
<feature type="signal peptide" evidence="2">
    <location>
        <begin position="1"/>
        <end position="19"/>
    </location>
</feature>
<dbReference type="InterPro" id="IPR022272">
    <property type="entry name" value="Lipocalin_CS"/>
</dbReference>
<proteinExistence type="inferred from homology"/>
<evidence type="ECO:0000313" key="4">
    <source>
        <dbReference type="EMBL" id="QXL90053.1"/>
    </source>
</evidence>